<feature type="repeat" description="RCC1" evidence="1">
    <location>
        <begin position="103"/>
        <end position="150"/>
    </location>
</feature>
<organism evidence="3 4">
    <name type="scientific">Dermatophagoides pteronyssinus</name>
    <name type="common">European house dust mite</name>
    <dbReference type="NCBI Taxonomy" id="6956"/>
    <lineage>
        <taxon>Eukaryota</taxon>
        <taxon>Metazoa</taxon>
        <taxon>Ecdysozoa</taxon>
        <taxon>Arthropoda</taxon>
        <taxon>Chelicerata</taxon>
        <taxon>Arachnida</taxon>
        <taxon>Acari</taxon>
        <taxon>Acariformes</taxon>
        <taxon>Sarcoptiformes</taxon>
        <taxon>Astigmata</taxon>
        <taxon>Psoroptidia</taxon>
        <taxon>Analgoidea</taxon>
        <taxon>Pyroglyphidae</taxon>
        <taxon>Dermatophagoidinae</taxon>
        <taxon>Dermatophagoides</taxon>
    </lineage>
</organism>
<keyword evidence="3" id="KW-1185">Reference proteome</keyword>
<dbReference type="OrthoDB" id="10256179at2759"/>
<dbReference type="InterPro" id="IPR000408">
    <property type="entry name" value="Reg_chr_condens"/>
</dbReference>
<dbReference type="AlphaFoldDB" id="A0A6P6XTV7"/>
<accession>A0A6P6XTV7</accession>
<dbReference type="Pfam" id="PF13540">
    <property type="entry name" value="RCC1_2"/>
    <property type="match status" value="1"/>
</dbReference>
<dbReference type="PROSITE" id="PS00626">
    <property type="entry name" value="RCC1_2"/>
    <property type="match status" value="1"/>
</dbReference>
<dbReference type="SUPFAM" id="SSF54695">
    <property type="entry name" value="POZ domain"/>
    <property type="match status" value="1"/>
</dbReference>
<dbReference type="RefSeq" id="XP_027196363.1">
    <property type="nucleotide sequence ID" value="XM_027340562.1"/>
</dbReference>
<evidence type="ECO:0000256" key="1">
    <source>
        <dbReference type="PROSITE-ProRule" id="PRU00235"/>
    </source>
</evidence>
<dbReference type="PANTHER" id="PTHR45982">
    <property type="entry name" value="REGULATOR OF CHROMOSOME CONDENSATION"/>
    <property type="match status" value="1"/>
</dbReference>
<protein>
    <submittedName>
        <fullName evidence="4">RCC1 and BTB domain-containing protein 2-like</fullName>
    </submittedName>
</protein>
<dbReference type="Pfam" id="PF00415">
    <property type="entry name" value="RCC1"/>
    <property type="match status" value="1"/>
</dbReference>
<feature type="repeat" description="RCC1" evidence="1">
    <location>
        <begin position="151"/>
        <end position="205"/>
    </location>
</feature>
<dbReference type="PROSITE" id="PS50097">
    <property type="entry name" value="BTB"/>
    <property type="match status" value="1"/>
</dbReference>
<proteinExistence type="predicted"/>
<dbReference type="InterPro" id="IPR011333">
    <property type="entry name" value="SKP1/BTB/POZ_sf"/>
</dbReference>
<dbReference type="Gene3D" id="3.30.710.10">
    <property type="entry name" value="Potassium Channel Kv1.1, Chain A"/>
    <property type="match status" value="1"/>
</dbReference>
<dbReference type="Proteomes" id="UP000515146">
    <property type="component" value="Unplaced"/>
</dbReference>
<feature type="domain" description="BTB" evidence="2">
    <location>
        <begin position="333"/>
        <end position="398"/>
    </location>
</feature>
<evidence type="ECO:0000259" key="2">
    <source>
        <dbReference type="PROSITE" id="PS50097"/>
    </source>
</evidence>
<feature type="repeat" description="RCC1" evidence="1">
    <location>
        <begin position="9"/>
        <end position="58"/>
    </location>
</feature>
<reference evidence="4" key="1">
    <citation type="submission" date="2025-08" db="UniProtKB">
        <authorList>
            <consortium name="RefSeq"/>
        </authorList>
    </citation>
    <scope>IDENTIFICATION</scope>
    <source>
        <strain evidence="4">Airmid</strain>
    </source>
</reference>
<gene>
    <name evidence="4" type="primary">LOC113790857</name>
</gene>
<evidence type="ECO:0000313" key="4">
    <source>
        <dbReference type="RefSeq" id="XP_027196363.1"/>
    </source>
</evidence>
<dbReference type="Pfam" id="PF00651">
    <property type="entry name" value="BTB"/>
    <property type="match status" value="1"/>
</dbReference>
<dbReference type="Gene3D" id="2.130.10.30">
    <property type="entry name" value="Regulator of chromosome condensation 1/beta-lactamase-inhibitor protein II"/>
    <property type="match status" value="1"/>
</dbReference>
<dbReference type="KEGG" id="dpte:113790857"/>
<dbReference type="SMART" id="SM00225">
    <property type="entry name" value="BTB"/>
    <property type="match status" value="1"/>
</dbReference>
<dbReference type="InParanoid" id="A0A6P6XTV7"/>
<dbReference type="InterPro" id="IPR000210">
    <property type="entry name" value="BTB/POZ_dom"/>
</dbReference>
<evidence type="ECO:0000313" key="3">
    <source>
        <dbReference type="Proteomes" id="UP000515146"/>
    </source>
</evidence>
<feature type="non-terminal residue" evidence="4">
    <location>
        <position position="485"/>
    </location>
</feature>
<dbReference type="PANTHER" id="PTHR45982:SF1">
    <property type="entry name" value="REGULATOR OF CHROMOSOME CONDENSATION"/>
    <property type="match status" value="1"/>
</dbReference>
<dbReference type="PROSITE" id="PS50012">
    <property type="entry name" value="RCC1_3"/>
    <property type="match status" value="3"/>
</dbReference>
<dbReference type="SUPFAM" id="SSF50985">
    <property type="entry name" value="RCC1/BLIP-II"/>
    <property type="match status" value="1"/>
</dbReference>
<sequence length="485" mass="56583">MGFLFLINDNIYAYGNDICEWLSLQHDPKQPKQIEILNGRKIIQIDSGSKFVVILTDDGQVYLAGGDIEWQTNNTLRLISNGNDRFEMIACGYYHLLLLRKDGMVFAIGYNQYGVLTIDDHSYDNMVDTGLINIKQIICGGFHNFAITNTNEIYSWGCNKCGQLGHCDRKKRNKPTLVSFTDGSIHSPIKNIVAGLLHSLFLFENGQCFVCGQYQQRTSYNDYRQDSIIPIKIPIENVQNVACKNDLYYSLLMDQTLNYYEWGMKLKDKYLFSIKFCHQQQQQQQQQPKSFAAASMKITGSSPITFGLTSTIYTFESHYPISFMELLDNPDNYDVEFVIGNKRILASKCYLRMVSKYYNRMFSGQWQENKQVTIKDYSYDAYYAYLMMLHDGYIQINRYNITELIDLANCYGDERLMKNCKTFIENDLNKQTLCNYIPLIQKYKLYDFNPIYMKLVKLITNETLEKITDNFVKNRDNIIKVIDWF</sequence>
<dbReference type="InterPro" id="IPR009091">
    <property type="entry name" value="RCC1/BLIP-II"/>
</dbReference>
<dbReference type="InterPro" id="IPR051553">
    <property type="entry name" value="Ran_GTPase-activating"/>
</dbReference>
<name>A0A6P6XTV7_DERPT</name>